<dbReference type="InterPro" id="IPR025971">
    <property type="entry name" value="LppP/LprE"/>
</dbReference>
<evidence type="ECO:0000256" key="3">
    <source>
        <dbReference type="ARBA" id="ARBA00023136"/>
    </source>
</evidence>
<dbReference type="EMBL" id="CP069534">
    <property type="protein sequence ID" value="QRP70129.1"/>
    <property type="molecule type" value="Genomic_DNA"/>
</dbReference>
<keyword evidence="5 7" id="KW-0449">Lipoprotein</keyword>
<evidence type="ECO:0000256" key="5">
    <source>
        <dbReference type="ARBA" id="ARBA00023288"/>
    </source>
</evidence>
<protein>
    <submittedName>
        <fullName evidence="7">LppP/LprE family lipoprotein</fullName>
    </submittedName>
</protein>
<dbReference type="PROSITE" id="PS51257">
    <property type="entry name" value="PROKAR_LIPOPROTEIN"/>
    <property type="match status" value="1"/>
</dbReference>
<keyword evidence="2 6" id="KW-0732">Signal</keyword>
<proteinExistence type="predicted"/>
<evidence type="ECO:0000256" key="6">
    <source>
        <dbReference type="SAM" id="SignalP"/>
    </source>
</evidence>
<evidence type="ECO:0000313" key="7">
    <source>
        <dbReference type="EMBL" id="QRP70129.1"/>
    </source>
</evidence>
<accession>A0AAX1L6Y5</accession>
<keyword evidence="3" id="KW-0472">Membrane</keyword>
<evidence type="ECO:0000256" key="1">
    <source>
        <dbReference type="ARBA" id="ARBA00022475"/>
    </source>
</evidence>
<organism evidence="7 8">
    <name type="scientific">Corynebacterium glucuronolyticum</name>
    <dbReference type="NCBI Taxonomy" id="39791"/>
    <lineage>
        <taxon>Bacteria</taxon>
        <taxon>Bacillati</taxon>
        <taxon>Actinomycetota</taxon>
        <taxon>Actinomycetes</taxon>
        <taxon>Mycobacteriales</taxon>
        <taxon>Corynebacteriaceae</taxon>
        <taxon>Corynebacterium</taxon>
    </lineage>
</organism>
<keyword evidence="4" id="KW-0564">Palmitate</keyword>
<feature type="chain" id="PRO_5043399025" evidence="6">
    <location>
        <begin position="20"/>
        <end position="206"/>
    </location>
</feature>
<reference evidence="7" key="1">
    <citation type="submission" date="2021-02" db="EMBL/GenBank/DDBJ databases">
        <title>FDA dAtabase for Regulatory Grade micrObial Sequences (FDA-ARGOS): Supporting development and validation of Infectious Disease Dx tests.</title>
        <authorList>
            <person name="Sproer C."/>
            <person name="Gronow S."/>
            <person name="Severitt S."/>
            <person name="Schroder I."/>
            <person name="Tallon L."/>
            <person name="Sadzewicz L."/>
            <person name="Zhao X."/>
            <person name="Boylan J."/>
            <person name="Ott S."/>
            <person name="Bowen H."/>
            <person name="Vavikolanu K."/>
            <person name="Mehta A."/>
            <person name="Aluvathingal J."/>
            <person name="Nadendla S."/>
            <person name="Lowell S."/>
            <person name="Myers T."/>
            <person name="Yan Y."/>
            <person name="Sichtig H."/>
        </authorList>
    </citation>
    <scope>NUCLEOTIDE SEQUENCE</scope>
    <source>
        <strain evidence="7">FDAARGOS_1191</strain>
    </source>
</reference>
<dbReference type="AlphaFoldDB" id="A0AAX1L6Y5"/>
<evidence type="ECO:0000256" key="2">
    <source>
        <dbReference type="ARBA" id="ARBA00022729"/>
    </source>
</evidence>
<dbReference type="RefSeq" id="WP_005394250.1">
    <property type="nucleotide sequence ID" value="NZ_CP069534.1"/>
</dbReference>
<evidence type="ECO:0000256" key="4">
    <source>
        <dbReference type="ARBA" id="ARBA00023139"/>
    </source>
</evidence>
<gene>
    <name evidence="7" type="ORF">I6J21_10140</name>
</gene>
<name>A0AAX1L6Y5_9CORY</name>
<sequence length="206" mass="21488">MSVLTRATLGVATCVLALAATGCSNSPETAPYLTESATPATVATTSTDAPTPQSTAVKTVVVTETQASPARPESCGYADAYAAVRAHIDEVRPATWNWDVSSAIVSGYDPCADLSWAIVTIPGATGASPNQIMLFHRGEYLGTATLDAYAFVPTVTRTSDSSIAVIYHYLLPGESTATRSGKAYATFTWSDAEGRVIMEGEVPPTT</sequence>
<dbReference type="Pfam" id="PF14041">
    <property type="entry name" value="Lipoprotein_21"/>
    <property type="match status" value="1"/>
</dbReference>
<dbReference type="Proteomes" id="UP000617681">
    <property type="component" value="Chromosome"/>
</dbReference>
<evidence type="ECO:0000313" key="8">
    <source>
        <dbReference type="Proteomes" id="UP000617681"/>
    </source>
</evidence>
<feature type="signal peptide" evidence="6">
    <location>
        <begin position="1"/>
        <end position="19"/>
    </location>
</feature>
<keyword evidence="1" id="KW-1003">Cell membrane</keyword>